<keyword evidence="3" id="KW-1185">Reference proteome</keyword>
<feature type="region of interest" description="Disordered" evidence="1">
    <location>
        <begin position="288"/>
        <end position="314"/>
    </location>
</feature>
<dbReference type="EMBL" id="MU006575">
    <property type="protein sequence ID" value="KAF2746867.1"/>
    <property type="molecule type" value="Genomic_DNA"/>
</dbReference>
<protein>
    <recommendedName>
        <fullName evidence="4">Myb-like domain-containing protein</fullName>
    </recommendedName>
</protein>
<gene>
    <name evidence="2" type="ORF">M011DRAFT_69091</name>
</gene>
<accession>A0A6A6VCM5</accession>
<dbReference type="AlphaFoldDB" id="A0A6A6VCM5"/>
<organism evidence="2 3">
    <name type="scientific">Sporormia fimetaria CBS 119925</name>
    <dbReference type="NCBI Taxonomy" id="1340428"/>
    <lineage>
        <taxon>Eukaryota</taxon>
        <taxon>Fungi</taxon>
        <taxon>Dikarya</taxon>
        <taxon>Ascomycota</taxon>
        <taxon>Pezizomycotina</taxon>
        <taxon>Dothideomycetes</taxon>
        <taxon>Pleosporomycetidae</taxon>
        <taxon>Pleosporales</taxon>
        <taxon>Sporormiaceae</taxon>
        <taxon>Sporormia</taxon>
    </lineage>
</organism>
<reference evidence="2" key="1">
    <citation type="journal article" date="2020" name="Stud. Mycol.">
        <title>101 Dothideomycetes genomes: a test case for predicting lifestyles and emergence of pathogens.</title>
        <authorList>
            <person name="Haridas S."/>
            <person name="Albert R."/>
            <person name="Binder M."/>
            <person name="Bloem J."/>
            <person name="Labutti K."/>
            <person name="Salamov A."/>
            <person name="Andreopoulos B."/>
            <person name="Baker S."/>
            <person name="Barry K."/>
            <person name="Bills G."/>
            <person name="Bluhm B."/>
            <person name="Cannon C."/>
            <person name="Castanera R."/>
            <person name="Culley D."/>
            <person name="Daum C."/>
            <person name="Ezra D."/>
            <person name="Gonzalez J."/>
            <person name="Henrissat B."/>
            <person name="Kuo A."/>
            <person name="Liang C."/>
            <person name="Lipzen A."/>
            <person name="Lutzoni F."/>
            <person name="Magnuson J."/>
            <person name="Mondo S."/>
            <person name="Nolan M."/>
            <person name="Ohm R."/>
            <person name="Pangilinan J."/>
            <person name="Park H.-J."/>
            <person name="Ramirez L."/>
            <person name="Alfaro M."/>
            <person name="Sun H."/>
            <person name="Tritt A."/>
            <person name="Yoshinaga Y."/>
            <person name="Zwiers L.-H."/>
            <person name="Turgeon B."/>
            <person name="Goodwin S."/>
            <person name="Spatafora J."/>
            <person name="Crous P."/>
            <person name="Grigoriev I."/>
        </authorList>
    </citation>
    <scope>NUCLEOTIDE SEQUENCE</scope>
    <source>
        <strain evidence="2">CBS 119925</strain>
    </source>
</reference>
<evidence type="ECO:0000313" key="2">
    <source>
        <dbReference type="EMBL" id="KAF2746867.1"/>
    </source>
</evidence>
<name>A0A6A6VCM5_9PLEO</name>
<evidence type="ECO:0000256" key="1">
    <source>
        <dbReference type="SAM" id="MobiDB-lite"/>
    </source>
</evidence>
<sequence>MPNKNEAQVKDYFVTLVQYRLKPEVVQAAYDADTRFHSNVPPGAANNSLRAAPWGMDESSSTLFQDPFLMPIAQVYRPRRGPDVSYGPSGAANNFFAAAPREIVGSTLHSFANTTPRAPMRSIGAVDRKTEEHAFTPGGSMPTISTQWTDYQLNMFDKYLAHFGTNWAAIRKGMGINSEVEVRQQFDRLVNGDQYSYWAQLARVADAYCKQSRVFGPEPRATKRDLDKCGACMRERYFCVRPAYASEKNPHGKCTLRLRKGLICRPVDSTDIQRLERRDMVNRQARRVKDNPDLFPQPPPLDTEALDFTYSADD</sequence>
<evidence type="ECO:0008006" key="4">
    <source>
        <dbReference type="Google" id="ProtNLM"/>
    </source>
</evidence>
<dbReference type="OrthoDB" id="10258692at2759"/>
<dbReference type="Proteomes" id="UP000799440">
    <property type="component" value="Unassembled WGS sequence"/>
</dbReference>
<proteinExistence type="predicted"/>
<evidence type="ECO:0000313" key="3">
    <source>
        <dbReference type="Proteomes" id="UP000799440"/>
    </source>
</evidence>